<dbReference type="Proteomes" id="UP001519460">
    <property type="component" value="Unassembled WGS sequence"/>
</dbReference>
<dbReference type="EMBL" id="JACVVK020000017">
    <property type="protein sequence ID" value="KAK7503944.1"/>
    <property type="molecule type" value="Genomic_DNA"/>
</dbReference>
<protein>
    <submittedName>
        <fullName evidence="1">Uncharacterized protein</fullName>
    </submittedName>
</protein>
<reference evidence="1 2" key="1">
    <citation type="journal article" date="2023" name="Sci. Data">
        <title>Genome assembly of the Korean intertidal mud-creeper Batillaria attramentaria.</title>
        <authorList>
            <person name="Patra A.K."/>
            <person name="Ho P.T."/>
            <person name="Jun S."/>
            <person name="Lee S.J."/>
            <person name="Kim Y."/>
            <person name="Won Y.J."/>
        </authorList>
    </citation>
    <scope>NUCLEOTIDE SEQUENCE [LARGE SCALE GENOMIC DNA]</scope>
    <source>
        <strain evidence="1">Wonlab-2016</strain>
    </source>
</reference>
<name>A0ABD0LWE0_9CAEN</name>
<evidence type="ECO:0000313" key="1">
    <source>
        <dbReference type="EMBL" id="KAK7503944.1"/>
    </source>
</evidence>
<keyword evidence="2" id="KW-1185">Reference proteome</keyword>
<dbReference type="AlphaFoldDB" id="A0ABD0LWE0"/>
<sequence>MYVECEEKKDKKGSHTAILERFVPRPQVEPVLVRSADRVHMTVPGVSTQRNDLKKEYMCFSSVSINPCPVSTQKSCECMSALHTRPIIISTGAPHGSFGGDGEVSRKDQLPVLLTDPFLSLLG</sequence>
<organism evidence="1 2">
    <name type="scientific">Batillaria attramentaria</name>
    <dbReference type="NCBI Taxonomy" id="370345"/>
    <lineage>
        <taxon>Eukaryota</taxon>
        <taxon>Metazoa</taxon>
        <taxon>Spiralia</taxon>
        <taxon>Lophotrochozoa</taxon>
        <taxon>Mollusca</taxon>
        <taxon>Gastropoda</taxon>
        <taxon>Caenogastropoda</taxon>
        <taxon>Sorbeoconcha</taxon>
        <taxon>Cerithioidea</taxon>
        <taxon>Batillariidae</taxon>
        <taxon>Batillaria</taxon>
    </lineage>
</organism>
<accession>A0ABD0LWE0</accession>
<comment type="caution">
    <text evidence="1">The sequence shown here is derived from an EMBL/GenBank/DDBJ whole genome shotgun (WGS) entry which is preliminary data.</text>
</comment>
<gene>
    <name evidence="1" type="ORF">BaRGS_00004676</name>
</gene>
<proteinExistence type="predicted"/>
<evidence type="ECO:0000313" key="2">
    <source>
        <dbReference type="Proteomes" id="UP001519460"/>
    </source>
</evidence>